<dbReference type="EMBL" id="PFBO01000011">
    <property type="protein sequence ID" value="PIT90772.1"/>
    <property type="molecule type" value="Genomic_DNA"/>
</dbReference>
<dbReference type="Gene3D" id="2.40.50.100">
    <property type="match status" value="1"/>
</dbReference>
<feature type="coiled-coil region" evidence="2">
    <location>
        <begin position="134"/>
        <end position="161"/>
    </location>
</feature>
<dbReference type="PANTHER" id="PTHR30469:SF15">
    <property type="entry name" value="HLYD FAMILY OF SECRETION PROTEINS"/>
    <property type="match status" value="1"/>
</dbReference>
<dbReference type="InterPro" id="IPR006143">
    <property type="entry name" value="RND_pump_MFP"/>
</dbReference>
<dbReference type="PROSITE" id="PS51257">
    <property type="entry name" value="PROKAR_LIPOPROTEIN"/>
    <property type="match status" value="1"/>
</dbReference>
<dbReference type="Pfam" id="PF25989">
    <property type="entry name" value="YknX_C"/>
    <property type="match status" value="1"/>
</dbReference>
<sequence length="555" mass="59108">MKKTKILILLIIPLLLSLSLSGCGKEPAPEDNQAEAETSLAEVSIVKTKASDKIETELNLSGVIKPSGRVNLISLNSGTVSAAPEAVGSQVRIGQPIAFLFNEITESNYNTALSNLTNAQISYNSLKSSAEGTVFQAELALDKAQRALELAENNYQNQSRLTEENLDNAFNNAIISTGSALDTVYLSLNSLKIVLDDSLSDDLGSIINLVDQAKISLNKAETLYNQIIEASLTQANVETQLNLTTEAGKETQLLADYIIKALNKIPISNDFTQTAKDSLISSVFSRQSSLSSSQSALQTAKQNLASIKVSNQLTLDSYLNAKNNAAIDLQNSQTALSNARQSSDNQIASAETSLRRAENEMTQAQIQKNRLTITSPLNGVLSDLNIEVGDEVSVGQNLGEVAQVKAMEIEVEIAPAIASVLTIGQKVKVNQNQEGVIGVINPTGGQASGKVKVKITLDNQNNDFVAESFATVNLPVSLPASTPETMTVPIKSVYLSADSAKVKIVEDNKIKTVTVETGRTIGELIEITGGLTEGQLVITEGAGFLADGTEVKIKE</sequence>
<evidence type="ECO:0000256" key="3">
    <source>
        <dbReference type="SAM" id="SignalP"/>
    </source>
</evidence>
<evidence type="ECO:0000313" key="6">
    <source>
        <dbReference type="Proteomes" id="UP000230543"/>
    </source>
</evidence>
<comment type="similarity">
    <text evidence="1">Belongs to the membrane fusion protein (MFP) (TC 8.A.1) family.</text>
</comment>
<evidence type="ECO:0000259" key="4">
    <source>
        <dbReference type="Pfam" id="PF25989"/>
    </source>
</evidence>
<reference evidence="6" key="1">
    <citation type="submission" date="2017-09" db="EMBL/GenBank/DDBJ databases">
        <title>Depth-based differentiation of microbial function through sediment-hosted aquifers and enrichment of novel symbionts in the deep terrestrial subsurface.</title>
        <authorList>
            <person name="Probst A.J."/>
            <person name="Ladd B."/>
            <person name="Jarett J.K."/>
            <person name="Geller-Mcgrath D.E."/>
            <person name="Sieber C.M.K."/>
            <person name="Emerson J.B."/>
            <person name="Anantharaman K."/>
            <person name="Thomas B.C."/>
            <person name="Malmstrom R."/>
            <person name="Stieglmeier M."/>
            <person name="Klingl A."/>
            <person name="Woyke T."/>
            <person name="Ryan C.M."/>
            <person name="Banfield J.F."/>
        </authorList>
    </citation>
    <scope>NUCLEOTIDE SEQUENCE [LARGE SCALE GENOMIC DNA]</scope>
</reference>
<evidence type="ECO:0000256" key="2">
    <source>
        <dbReference type="SAM" id="Coils"/>
    </source>
</evidence>
<comment type="caution">
    <text evidence="5">The sequence shown here is derived from an EMBL/GenBank/DDBJ whole genome shotgun (WGS) entry which is preliminary data.</text>
</comment>
<dbReference type="Gene3D" id="2.40.30.170">
    <property type="match status" value="1"/>
</dbReference>
<feature type="coiled-coil region" evidence="2">
    <location>
        <begin position="340"/>
        <end position="374"/>
    </location>
</feature>
<dbReference type="Gene3D" id="2.40.420.20">
    <property type="match status" value="1"/>
</dbReference>
<dbReference type="Proteomes" id="UP000230543">
    <property type="component" value="Unassembled WGS sequence"/>
</dbReference>
<dbReference type="NCBIfam" id="TIGR01730">
    <property type="entry name" value="RND_mfp"/>
    <property type="match status" value="1"/>
</dbReference>
<organism evidence="5 6">
    <name type="scientific">Candidatus Komeilibacteria bacterium CG10_big_fil_rev_8_21_14_0_10_41_13</name>
    <dbReference type="NCBI Taxonomy" id="1974476"/>
    <lineage>
        <taxon>Bacteria</taxon>
        <taxon>Candidatus Komeiliibacteriota</taxon>
    </lineage>
</organism>
<feature type="signal peptide" evidence="3">
    <location>
        <begin position="1"/>
        <end position="24"/>
    </location>
</feature>
<dbReference type="PANTHER" id="PTHR30469">
    <property type="entry name" value="MULTIDRUG RESISTANCE PROTEIN MDTA"/>
    <property type="match status" value="1"/>
</dbReference>
<feature type="chain" id="PRO_5014798767" description="YknX-like C-terminal permuted SH3-like domain-containing protein" evidence="3">
    <location>
        <begin position="25"/>
        <end position="555"/>
    </location>
</feature>
<dbReference type="GO" id="GO:0015562">
    <property type="term" value="F:efflux transmembrane transporter activity"/>
    <property type="evidence" value="ECO:0007669"/>
    <property type="project" value="TreeGrafter"/>
</dbReference>
<name>A0A2M6WDB6_9BACT</name>
<dbReference type="InterPro" id="IPR058637">
    <property type="entry name" value="YknX-like_C"/>
</dbReference>
<dbReference type="Gene3D" id="1.10.287.470">
    <property type="entry name" value="Helix hairpin bin"/>
    <property type="match status" value="1"/>
</dbReference>
<protein>
    <recommendedName>
        <fullName evidence="4">YknX-like C-terminal permuted SH3-like domain-containing protein</fullName>
    </recommendedName>
</protein>
<keyword evidence="2" id="KW-0175">Coiled coil</keyword>
<dbReference type="SUPFAM" id="SSF111369">
    <property type="entry name" value="HlyD-like secretion proteins"/>
    <property type="match status" value="1"/>
</dbReference>
<accession>A0A2M6WDB6</accession>
<keyword evidence="3" id="KW-0732">Signal</keyword>
<dbReference type="AlphaFoldDB" id="A0A2M6WDB6"/>
<dbReference type="GO" id="GO:1990281">
    <property type="term" value="C:efflux pump complex"/>
    <property type="evidence" value="ECO:0007669"/>
    <property type="project" value="TreeGrafter"/>
</dbReference>
<evidence type="ECO:0000256" key="1">
    <source>
        <dbReference type="ARBA" id="ARBA00009477"/>
    </source>
</evidence>
<proteinExistence type="inferred from homology"/>
<feature type="domain" description="YknX-like C-terminal permuted SH3-like" evidence="4">
    <location>
        <begin position="486"/>
        <end position="553"/>
    </location>
</feature>
<evidence type="ECO:0000313" key="5">
    <source>
        <dbReference type="EMBL" id="PIT90772.1"/>
    </source>
</evidence>
<gene>
    <name evidence="5" type="ORF">COU22_00375</name>
</gene>